<dbReference type="Pfam" id="PF00512">
    <property type="entry name" value="HisKA"/>
    <property type="match status" value="1"/>
</dbReference>
<dbReference type="InterPro" id="IPR003594">
    <property type="entry name" value="HATPase_dom"/>
</dbReference>
<evidence type="ECO:0000256" key="12">
    <source>
        <dbReference type="ARBA" id="ARBA00023012"/>
    </source>
</evidence>
<dbReference type="SMART" id="SM00387">
    <property type="entry name" value="HATPase_c"/>
    <property type="match status" value="1"/>
</dbReference>
<comment type="subcellular location">
    <subcellularLocation>
        <location evidence="2">Cell membrane</location>
        <topology evidence="2">Multi-pass membrane protein</topology>
    </subcellularLocation>
</comment>
<accession>A0A7X2NLE4</accession>
<dbReference type="AlphaFoldDB" id="A0A7X2NLE4"/>
<keyword evidence="12" id="KW-0902">Two-component regulatory system</keyword>
<evidence type="ECO:0000256" key="8">
    <source>
        <dbReference type="ARBA" id="ARBA00022741"/>
    </source>
</evidence>
<evidence type="ECO:0000313" key="18">
    <source>
        <dbReference type="EMBL" id="MSS37009.1"/>
    </source>
</evidence>
<name>A0A7X2NLE4_9CLOT</name>
<proteinExistence type="predicted"/>
<dbReference type="SUPFAM" id="SSF47384">
    <property type="entry name" value="Homodimeric domain of signal transducing histidine kinase"/>
    <property type="match status" value="1"/>
</dbReference>
<evidence type="ECO:0000256" key="15">
    <source>
        <dbReference type="SAM" id="MobiDB-lite"/>
    </source>
</evidence>
<evidence type="ECO:0000256" key="10">
    <source>
        <dbReference type="ARBA" id="ARBA00022840"/>
    </source>
</evidence>
<evidence type="ECO:0000256" key="5">
    <source>
        <dbReference type="ARBA" id="ARBA00022553"/>
    </source>
</evidence>
<evidence type="ECO:0000256" key="4">
    <source>
        <dbReference type="ARBA" id="ARBA00022475"/>
    </source>
</evidence>
<feature type="transmembrane region" description="Helical" evidence="16">
    <location>
        <begin position="14"/>
        <end position="35"/>
    </location>
</feature>
<dbReference type="PANTHER" id="PTHR45528:SF1">
    <property type="entry name" value="SENSOR HISTIDINE KINASE CPXA"/>
    <property type="match status" value="1"/>
</dbReference>
<evidence type="ECO:0000256" key="1">
    <source>
        <dbReference type="ARBA" id="ARBA00000085"/>
    </source>
</evidence>
<keyword evidence="10" id="KW-0067">ATP-binding</keyword>
<evidence type="ECO:0000313" key="19">
    <source>
        <dbReference type="Proteomes" id="UP000429958"/>
    </source>
</evidence>
<evidence type="ECO:0000259" key="17">
    <source>
        <dbReference type="PROSITE" id="PS50109"/>
    </source>
</evidence>
<keyword evidence="7 16" id="KW-0812">Transmembrane</keyword>
<dbReference type="Gene3D" id="1.10.287.130">
    <property type="match status" value="1"/>
</dbReference>
<keyword evidence="14" id="KW-0175">Coiled coil</keyword>
<keyword evidence="4" id="KW-1003">Cell membrane</keyword>
<dbReference type="SMART" id="SM00388">
    <property type="entry name" value="HisKA"/>
    <property type="match status" value="1"/>
</dbReference>
<evidence type="ECO:0000256" key="3">
    <source>
        <dbReference type="ARBA" id="ARBA00012438"/>
    </source>
</evidence>
<keyword evidence="19" id="KW-1185">Reference proteome</keyword>
<keyword evidence="11 16" id="KW-1133">Transmembrane helix</keyword>
<dbReference type="InterPro" id="IPR036890">
    <property type="entry name" value="HATPase_C_sf"/>
</dbReference>
<dbReference type="Pfam" id="PF02518">
    <property type="entry name" value="HATPase_c"/>
    <property type="match status" value="1"/>
</dbReference>
<feature type="region of interest" description="Disordered" evidence="15">
    <location>
        <begin position="780"/>
        <end position="806"/>
    </location>
</feature>
<feature type="coiled-coil region" evidence="14">
    <location>
        <begin position="582"/>
        <end position="609"/>
    </location>
</feature>
<keyword evidence="5" id="KW-0597">Phosphoprotein</keyword>
<evidence type="ECO:0000256" key="2">
    <source>
        <dbReference type="ARBA" id="ARBA00004651"/>
    </source>
</evidence>
<sequence>MTEDRNRFRLRKQVLTLLHVMFVLIAVAGISAMYLNANYGKGIKWIYNEAYEDSDSFCSQLQNDISKLFTYVGYRDMFETNGKLDMHKPIVVYTDGPGARKQTYTLDQIVRYAKTRGYYLDDNFMLTGSPISMEEDDDSDKELTIDYQAYNPEFINGDGIPVRMTKEDLALDILEHLGEYYSIYYNYVEKQTNLQFRIVYTTDQGTEKIYTNVPDKTKEEIMQSGKYLYVPGNSIKMESNLAVIPVDVASYLEIWNPGDNDRYYLAVAVDTSYPNTDSYSMEAAEYREARSNFITGMAGAAAGSAGALLTLVFLVILSGHVQEGSTDIRLFPLDEIYIEVFLPLWVAATAVALYVGRYVGNRLMSLFFEESQWLYWSKMINRLILYASIVFCSFSLIRRYKARTLWKTSVVRLALEASKDYIGHASYAVRTGLCYLMFVGISSAMICGILLMYVFREEKLSYRILFYICIAVFVGLNGWIYHQLFRKAVQRDRLDEAVSNIAKGDTSYQISVALLSGKEKDMGRHINNISTGLERALQEKVKSERLKADLITNVSHDIKTPLTSIINYVDLLKRERIQDPKIAAYLEVLDQKSQRLKTLTEDLVEASKASSGNMKLEVSDIDLVELVQQTNGEFEERFAMRKLELVCNVPDDILIIRADGRRLWRVLENLYTNAVKYAMEHSRVYADVVEQDGKAIFIIKNVSENPLNISPDEITERFVRGDVSRTTEGSGLGLSIAKSLIQLQKGVFQIMIDGDLFKAMVSFPIERVEHKVDKVLPDLESPGITLPSGKEKNSGETKQDSVQDCS</sequence>
<dbReference type="GO" id="GO:0000155">
    <property type="term" value="F:phosphorelay sensor kinase activity"/>
    <property type="evidence" value="ECO:0007669"/>
    <property type="project" value="InterPro"/>
</dbReference>
<dbReference type="InterPro" id="IPR050398">
    <property type="entry name" value="HssS/ArlS-like"/>
</dbReference>
<evidence type="ECO:0000256" key="16">
    <source>
        <dbReference type="SAM" id="Phobius"/>
    </source>
</evidence>
<keyword evidence="13 16" id="KW-0472">Membrane</keyword>
<feature type="transmembrane region" description="Helical" evidence="16">
    <location>
        <begin position="293"/>
        <end position="316"/>
    </location>
</feature>
<keyword evidence="6" id="KW-0808">Transferase</keyword>
<dbReference type="PANTHER" id="PTHR45528">
    <property type="entry name" value="SENSOR HISTIDINE KINASE CPXA"/>
    <property type="match status" value="1"/>
</dbReference>
<feature type="compositionally biased region" description="Basic and acidic residues" evidence="15">
    <location>
        <begin position="789"/>
        <end position="806"/>
    </location>
</feature>
<feature type="transmembrane region" description="Helical" evidence="16">
    <location>
        <begin position="336"/>
        <end position="359"/>
    </location>
</feature>
<evidence type="ECO:0000256" key="6">
    <source>
        <dbReference type="ARBA" id="ARBA00022679"/>
    </source>
</evidence>
<dbReference type="EMBL" id="VUMD01000008">
    <property type="protein sequence ID" value="MSS37009.1"/>
    <property type="molecule type" value="Genomic_DNA"/>
</dbReference>
<evidence type="ECO:0000256" key="9">
    <source>
        <dbReference type="ARBA" id="ARBA00022777"/>
    </source>
</evidence>
<dbReference type="Proteomes" id="UP000429958">
    <property type="component" value="Unassembled WGS sequence"/>
</dbReference>
<comment type="catalytic activity">
    <reaction evidence="1">
        <text>ATP + protein L-histidine = ADP + protein N-phospho-L-histidine.</text>
        <dbReference type="EC" id="2.7.13.3"/>
    </reaction>
</comment>
<dbReference type="PROSITE" id="PS50109">
    <property type="entry name" value="HIS_KIN"/>
    <property type="match status" value="1"/>
</dbReference>
<dbReference type="InterPro" id="IPR005467">
    <property type="entry name" value="His_kinase_dom"/>
</dbReference>
<keyword evidence="9 18" id="KW-0418">Kinase</keyword>
<dbReference type="CDD" id="cd00082">
    <property type="entry name" value="HisKA"/>
    <property type="match status" value="1"/>
</dbReference>
<organism evidence="18 19">
    <name type="scientific">Clostridium porci</name>
    <dbReference type="NCBI Taxonomy" id="2605778"/>
    <lineage>
        <taxon>Bacteria</taxon>
        <taxon>Bacillati</taxon>
        <taxon>Bacillota</taxon>
        <taxon>Clostridia</taxon>
        <taxon>Eubacteriales</taxon>
        <taxon>Clostridiaceae</taxon>
        <taxon>Clostridium</taxon>
    </lineage>
</organism>
<dbReference type="InterPro" id="IPR036097">
    <property type="entry name" value="HisK_dim/P_sf"/>
</dbReference>
<dbReference type="RefSeq" id="WP_154472444.1">
    <property type="nucleotide sequence ID" value="NZ_DBEWUL010000087.1"/>
</dbReference>
<keyword evidence="8" id="KW-0547">Nucleotide-binding</keyword>
<feature type="transmembrane region" description="Helical" evidence="16">
    <location>
        <begin position="379"/>
        <end position="397"/>
    </location>
</feature>
<dbReference type="SUPFAM" id="SSF55874">
    <property type="entry name" value="ATPase domain of HSP90 chaperone/DNA topoisomerase II/histidine kinase"/>
    <property type="match status" value="1"/>
</dbReference>
<dbReference type="InterPro" id="IPR003661">
    <property type="entry name" value="HisK_dim/P_dom"/>
</dbReference>
<feature type="domain" description="Histidine kinase" evidence="17">
    <location>
        <begin position="553"/>
        <end position="767"/>
    </location>
</feature>
<dbReference type="GO" id="GO:0005524">
    <property type="term" value="F:ATP binding"/>
    <property type="evidence" value="ECO:0007669"/>
    <property type="project" value="UniProtKB-KW"/>
</dbReference>
<dbReference type="GO" id="GO:0005886">
    <property type="term" value="C:plasma membrane"/>
    <property type="evidence" value="ECO:0007669"/>
    <property type="project" value="UniProtKB-SubCell"/>
</dbReference>
<feature type="transmembrane region" description="Helical" evidence="16">
    <location>
        <begin position="460"/>
        <end position="481"/>
    </location>
</feature>
<comment type="caution">
    <text evidence="18">The sequence shown here is derived from an EMBL/GenBank/DDBJ whole genome shotgun (WGS) entry which is preliminary data.</text>
</comment>
<feature type="transmembrane region" description="Helical" evidence="16">
    <location>
        <begin position="433"/>
        <end position="454"/>
    </location>
</feature>
<evidence type="ECO:0000256" key="13">
    <source>
        <dbReference type="ARBA" id="ARBA00023136"/>
    </source>
</evidence>
<gene>
    <name evidence="18" type="ORF">FYJ39_10550</name>
</gene>
<protein>
    <recommendedName>
        <fullName evidence="3">histidine kinase</fullName>
        <ecNumber evidence="3">2.7.13.3</ecNumber>
    </recommendedName>
</protein>
<evidence type="ECO:0000256" key="11">
    <source>
        <dbReference type="ARBA" id="ARBA00022989"/>
    </source>
</evidence>
<evidence type="ECO:0000256" key="14">
    <source>
        <dbReference type="SAM" id="Coils"/>
    </source>
</evidence>
<evidence type="ECO:0000256" key="7">
    <source>
        <dbReference type="ARBA" id="ARBA00022692"/>
    </source>
</evidence>
<reference evidence="18 19" key="1">
    <citation type="submission" date="2019-08" db="EMBL/GenBank/DDBJ databases">
        <title>In-depth cultivation of the pig gut microbiome towards novel bacterial diversity and tailored functional studies.</title>
        <authorList>
            <person name="Wylensek D."/>
            <person name="Hitch T.C.A."/>
            <person name="Clavel T."/>
        </authorList>
    </citation>
    <scope>NUCLEOTIDE SEQUENCE [LARGE SCALE GENOMIC DNA]</scope>
    <source>
        <strain evidence="18 19">WCA-389-WT-23D1</strain>
    </source>
</reference>
<dbReference type="EC" id="2.7.13.3" evidence="3"/>
<dbReference type="Gene3D" id="3.30.565.10">
    <property type="entry name" value="Histidine kinase-like ATPase, C-terminal domain"/>
    <property type="match status" value="1"/>
</dbReference>